<name>W2RRK3_CYPE1</name>
<dbReference type="EMBL" id="KB822722">
    <property type="protein sequence ID" value="ETN38930.1"/>
    <property type="molecule type" value="Genomic_DNA"/>
</dbReference>
<feature type="region of interest" description="Disordered" evidence="1">
    <location>
        <begin position="1"/>
        <end position="132"/>
    </location>
</feature>
<sequence length="132" mass="13424">MVQETPMTATELAAAAERAERDEARAPGTKATHGNSCNGGGMGDGGGSASDSGNSHVPSRRSVWGDGSQLQAANREVNRKLSYRGKQKVEAWRAISAVGGDNASSRGGGGGIRSAWSPGAGEGTEDDPLVLE</sequence>
<keyword evidence="3" id="KW-1185">Reference proteome</keyword>
<reference evidence="2 3" key="1">
    <citation type="submission" date="2013-03" db="EMBL/GenBank/DDBJ databases">
        <title>The Genome Sequence of Phialophora europaea CBS 101466.</title>
        <authorList>
            <consortium name="The Broad Institute Genomics Platform"/>
            <person name="Cuomo C."/>
            <person name="de Hoog S."/>
            <person name="Gorbushina A."/>
            <person name="Walker B."/>
            <person name="Young S.K."/>
            <person name="Zeng Q."/>
            <person name="Gargeya S."/>
            <person name="Fitzgerald M."/>
            <person name="Haas B."/>
            <person name="Abouelleil A."/>
            <person name="Allen A.W."/>
            <person name="Alvarado L."/>
            <person name="Arachchi H.M."/>
            <person name="Berlin A.M."/>
            <person name="Chapman S.B."/>
            <person name="Gainer-Dewar J."/>
            <person name="Goldberg J."/>
            <person name="Griggs A."/>
            <person name="Gujja S."/>
            <person name="Hansen M."/>
            <person name="Howarth C."/>
            <person name="Imamovic A."/>
            <person name="Ireland A."/>
            <person name="Larimer J."/>
            <person name="McCowan C."/>
            <person name="Murphy C."/>
            <person name="Pearson M."/>
            <person name="Poon T.W."/>
            <person name="Priest M."/>
            <person name="Roberts A."/>
            <person name="Saif S."/>
            <person name="Shea T."/>
            <person name="Sisk P."/>
            <person name="Sykes S."/>
            <person name="Wortman J."/>
            <person name="Nusbaum C."/>
            <person name="Birren B."/>
        </authorList>
    </citation>
    <scope>NUCLEOTIDE SEQUENCE [LARGE SCALE GENOMIC DNA]</scope>
    <source>
        <strain evidence="2 3">CBS 101466</strain>
    </source>
</reference>
<dbReference type="GeneID" id="19974311"/>
<proteinExistence type="predicted"/>
<evidence type="ECO:0000313" key="3">
    <source>
        <dbReference type="Proteomes" id="UP000030752"/>
    </source>
</evidence>
<dbReference type="AlphaFoldDB" id="W2RRK3"/>
<feature type="compositionally biased region" description="Gly residues" evidence="1">
    <location>
        <begin position="37"/>
        <end position="48"/>
    </location>
</feature>
<accession>W2RRK3</accession>
<gene>
    <name evidence="2" type="ORF">HMPREF1541_06972</name>
</gene>
<dbReference type="InParanoid" id="W2RRK3"/>
<protein>
    <submittedName>
        <fullName evidence="2">Uncharacterized protein</fullName>
    </submittedName>
</protein>
<organism evidence="2 3">
    <name type="scientific">Cyphellophora europaea (strain CBS 101466)</name>
    <name type="common">Phialophora europaea</name>
    <dbReference type="NCBI Taxonomy" id="1220924"/>
    <lineage>
        <taxon>Eukaryota</taxon>
        <taxon>Fungi</taxon>
        <taxon>Dikarya</taxon>
        <taxon>Ascomycota</taxon>
        <taxon>Pezizomycotina</taxon>
        <taxon>Eurotiomycetes</taxon>
        <taxon>Chaetothyriomycetidae</taxon>
        <taxon>Chaetothyriales</taxon>
        <taxon>Cyphellophoraceae</taxon>
        <taxon>Cyphellophora</taxon>
    </lineage>
</organism>
<evidence type="ECO:0000313" key="2">
    <source>
        <dbReference type="EMBL" id="ETN38930.1"/>
    </source>
</evidence>
<dbReference type="Proteomes" id="UP000030752">
    <property type="component" value="Unassembled WGS sequence"/>
</dbReference>
<dbReference type="HOGENOM" id="CLU_1917004_0_0_1"/>
<dbReference type="VEuPathDB" id="FungiDB:HMPREF1541_06972"/>
<dbReference type="RefSeq" id="XP_008719519.1">
    <property type="nucleotide sequence ID" value="XM_008721297.1"/>
</dbReference>
<feature type="compositionally biased region" description="Acidic residues" evidence="1">
    <location>
        <begin position="123"/>
        <end position="132"/>
    </location>
</feature>
<evidence type="ECO:0000256" key="1">
    <source>
        <dbReference type="SAM" id="MobiDB-lite"/>
    </source>
</evidence>